<dbReference type="Pfam" id="PF10517">
    <property type="entry name" value="DM13"/>
    <property type="match status" value="1"/>
</dbReference>
<organism evidence="3 4">
    <name type="scientific">Acanthopleuribacter pedis</name>
    <dbReference type="NCBI Taxonomy" id="442870"/>
    <lineage>
        <taxon>Bacteria</taxon>
        <taxon>Pseudomonadati</taxon>
        <taxon>Acidobacteriota</taxon>
        <taxon>Holophagae</taxon>
        <taxon>Acanthopleuribacterales</taxon>
        <taxon>Acanthopleuribacteraceae</taxon>
        <taxon>Acanthopleuribacter</taxon>
    </lineage>
</organism>
<dbReference type="PROSITE" id="PS51549">
    <property type="entry name" value="DM13"/>
    <property type="match status" value="1"/>
</dbReference>
<feature type="chain" id="PRO_5035201081" evidence="1">
    <location>
        <begin position="22"/>
        <end position="434"/>
    </location>
</feature>
<proteinExistence type="predicted"/>
<sequence length="434" mass="46543">MFRSFLTALFLSLLVSSFAQTRMVPHVTPEGGDFETRFLLVNNSETAQFIELMLFTNDGTLIDTVRRDLEPGETRVEAPGDLAPGAVLSHFVVNNETPIEVTVSYQAAAGGNSAAHVGTSSRQAFRWRIYPATLGDAIDGLAVVNMDNQQQQVWVRQVGFDGSEIARARAADLAAKGKGLYLFNSDFTADADSFFEVFADGPLALTALRFSTVGEGARFFWETAAVGLVRLQESDNQAPAITGQEPLAVTAGESLTLSLEQLTIVDPDNGPEDFELRVAGGANYTLDGTTITPAEGFVGMLDVPVTCFDGTSESAVYTVQVTVNAAVDNRIGRVAELRESPTYGISGRAVIAGERLIRLENFSYNGGGPDVRVYLGQGNNFAAGPIISGTISGQVYNNDTLEFELPAGVTLDDFDSISIWCTLFSISFSEGTFE</sequence>
<name>A0A8J7QJV5_9BACT</name>
<accession>A0A8J7QJV5</accession>
<feature type="signal peptide" evidence="1">
    <location>
        <begin position="1"/>
        <end position="21"/>
    </location>
</feature>
<gene>
    <name evidence="3" type="ORF">J3U88_13780</name>
</gene>
<evidence type="ECO:0000313" key="4">
    <source>
        <dbReference type="Proteomes" id="UP000664417"/>
    </source>
</evidence>
<dbReference type="EMBL" id="JAFREP010000013">
    <property type="protein sequence ID" value="MBO1319540.1"/>
    <property type="molecule type" value="Genomic_DNA"/>
</dbReference>
<evidence type="ECO:0000256" key="1">
    <source>
        <dbReference type="SAM" id="SignalP"/>
    </source>
</evidence>
<feature type="domain" description="DM13" evidence="2">
    <location>
        <begin position="332"/>
        <end position="434"/>
    </location>
</feature>
<dbReference type="Proteomes" id="UP000664417">
    <property type="component" value="Unassembled WGS sequence"/>
</dbReference>
<dbReference type="InterPro" id="IPR019545">
    <property type="entry name" value="DM13_domain"/>
</dbReference>
<comment type="caution">
    <text evidence="3">The sequence shown here is derived from an EMBL/GenBank/DDBJ whole genome shotgun (WGS) entry which is preliminary data.</text>
</comment>
<evidence type="ECO:0000313" key="3">
    <source>
        <dbReference type="EMBL" id="MBO1319540.1"/>
    </source>
</evidence>
<protein>
    <submittedName>
        <fullName evidence="3">DM13 domain-containing protein</fullName>
    </submittedName>
</protein>
<keyword evidence="4" id="KW-1185">Reference proteome</keyword>
<dbReference type="AlphaFoldDB" id="A0A8J7QJV5"/>
<keyword evidence="1" id="KW-0732">Signal</keyword>
<dbReference type="SMART" id="SM00686">
    <property type="entry name" value="DM13"/>
    <property type="match status" value="1"/>
</dbReference>
<dbReference type="RefSeq" id="WP_207859447.1">
    <property type="nucleotide sequence ID" value="NZ_JAFREP010000013.1"/>
</dbReference>
<evidence type="ECO:0000259" key="2">
    <source>
        <dbReference type="PROSITE" id="PS51549"/>
    </source>
</evidence>
<reference evidence="3" key="1">
    <citation type="submission" date="2021-03" db="EMBL/GenBank/DDBJ databases">
        <authorList>
            <person name="Wang G."/>
        </authorList>
    </citation>
    <scope>NUCLEOTIDE SEQUENCE</scope>
    <source>
        <strain evidence="3">KCTC 12899</strain>
    </source>
</reference>